<evidence type="ECO:0000256" key="3">
    <source>
        <dbReference type="ARBA" id="ARBA00022516"/>
    </source>
</evidence>
<name>A0A0B2WZ68_METAS</name>
<gene>
    <name evidence="14" type="ORF">MAM_03321</name>
</gene>
<dbReference type="Pfam" id="PF00107">
    <property type="entry name" value="ADH_zinc_N"/>
    <property type="match status" value="1"/>
</dbReference>
<dbReference type="Gene3D" id="3.40.50.720">
    <property type="entry name" value="NAD(P)-binding Rossmann-like Domain"/>
    <property type="match status" value="1"/>
</dbReference>
<keyword evidence="8" id="KW-0443">Lipid metabolism</keyword>
<dbReference type="HOGENOM" id="CLU_026673_17_0_1"/>
<dbReference type="AlphaFoldDB" id="A0A0B2WZ68"/>
<keyword evidence="5" id="KW-0521">NADP</keyword>
<evidence type="ECO:0000256" key="12">
    <source>
        <dbReference type="ARBA" id="ARBA00048843"/>
    </source>
</evidence>
<keyword evidence="9" id="KW-0496">Mitochondrion</keyword>
<dbReference type="GO" id="GO:0006633">
    <property type="term" value="P:fatty acid biosynthetic process"/>
    <property type="evidence" value="ECO:0007669"/>
    <property type="project" value="UniProtKB-KW"/>
</dbReference>
<evidence type="ECO:0000256" key="8">
    <source>
        <dbReference type="ARBA" id="ARBA00023098"/>
    </source>
</evidence>
<comment type="catalytic activity">
    <reaction evidence="12">
        <text>a 2,3-saturated acyl-[ACP] + NADP(+) = a (2E)-enoyl-[ACP] + NADPH + H(+)</text>
        <dbReference type="Rhea" id="RHEA:22564"/>
        <dbReference type="Rhea" id="RHEA-COMP:9925"/>
        <dbReference type="Rhea" id="RHEA-COMP:9926"/>
        <dbReference type="ChEBI" id="CHEBI:15378"/>
        <dbReference type="ChEBI" id="CHEBI:57783"/>
        <dbReference type="ChEBI" id="CHEBI:58349"/>
        <dbReference type="ChEBI" id="CHEBI:78784"/>
        <dbReference type="ChEBI" id="CHEBI:78785"/>
        <dbReference type="EC" id="1.3.1.104"/>
    </reaction>
</comment>
<proteinExistence type="inferred from homology"/>
<reference evidence="14 15" key="1">
    <citation type="journal article" date="2014" name="Proc. Natl. Acad. Sci. U.S.A.">
        <title>Trajectory and genomic determinants of fungal-pathogen speciation and host adaptation.</title>
        <authorList>
            <person name="Hu X."/>
            <person name="Xiao G."/>
            <person name="Zheng P."/>
            <person name="Shang Y."/>
            <person name="Su Y."/>
            <person name="Zhang X."/>
            <person name="Liu X."/>
            <person name="Zhan S."/>
            <person name="St Leger R.J."/>
            <person name="Wang C."/>
        </authorList>
    </citation>
    <scope>NUCLEOTIDE SEQUENCE [LARGE SCALE GENOMIC DNA]</scope>
    <source>
        <strain evidence="14 15">ARSEF 1941</strain>
    </source>
</reference>
<protein>
    <recommendedName>
        <fullName evidence="11">enoyl-[acyl-carrier-protein] reductase</fullName>
        <ecNumber evidence="11">1.3.1.104</ecNumber>
    </recommendedName>
</protein>
<dbReference type="FunFam" id="3.40.50.720:FF:000112">
    <property type="entry name" value="Enoyl-[acyl-carrier-protein] reductase 1, mitochondrial"/>
    <property type="match status" value="1"/>
</dbReference>
<dbReference type="SUPFAM" id="SSF51735">
    <property type="entry name" value="NAD(P)-binding Rossmann-fold domains"/>
    <property type="match status" value="1"/>
</dbReference>
<evidence type="ECO:0000313" key="15">
    <source>
        <dbReference type="Proteomes" id="UP000030816"/>
    </source>
</evidence>
<dbReference type="EMBL" id="AZHE01000006">
    <property type="protein sequence ID" value="KHN98859.1"/>
    <property type="molecule type" value="Genomic_DNA"/>
</dbReference>
<dbReference type="STRING" id="1081103.A0A0B2WZ68"/>
<dbReference type="InterPro" id="IPR013149">
    <property type="entry name" value="ADH-like_C"/>
</dbReference>
<evidence type="ECO:0000256" key="6">
    <source>
        <dbReference type="ARBA" id="ARBA00022946"/>
    </source>
</evidence>
<dbReference type="CDD" id="cd08290">
    <property type="entry name" value="ETR"/>
    <property type="match status" value="1"/>
</dbReference>
<keyword evidence="4" id="KW-0276">Fatty acid metabolism</keyword>
<dbReference type="SUPFAM" id="SSF50129">
    <property type="entry name" value="GroES-like"/>
    <property type="match status" value="1"/>
</dbReference>
<evidence type="ECO:0000259" key="13">
    <source>
        <dbReference type="SMART" id="SM00829"/>
    </source>
</evidence>
<evidence type="ECO:0000256" key="10">
    <source>
        <dbReference type="ARBA" id="ARBA00023160"/>
    </source>
</evidence>
<dbReference type="RefSeq" id="XP_040679925.1">
    <property type="nucleotide sequence ID" value="XM_040822120.1"/>
</dbReference>
<comment type="caution">
    <text evidence="14">The sequence shown here is derived from an EMBL/GenBank/DDBJ whole genome shotgun (WGS) entry which is preliminary data.</text>
</comment>
<dbReference type="Gene3D" id="3.90.180.10">
    <property type="entry name" value="Medium-chain alcohol dehydrogenases, catalytic domain"/>
    <property type="match status" value="1"/>
</dbReference>
<evidence type="ECO:0000256" key="1">
    <source>
        <dbReference type="ARBA" id="ARBA00004173"/>
    </source>
</evidence>
<dbReference type="GO" id="GO:0005739">
    <property type="term" value="C:mitochondrion"/>
    <property type="evidence" value="ECO:0007669"/>
    <property type="project" value="UniProtKB-SubCell"/>
</dbReference>
<evidence type="ECO:0000256" key="2">
    <source>
        <dbReference type="ARBA" id="ARBA00010371"/>
    </source>
</evidence>
<dbReference type="PANTHER" id="PTHR43981:SF2">
    <property type="entry name" value="ENOYL-[ACYL-CARRIER-PROTEIN] REDUCTASE, MITOCHONDRIAL"/>
    <property type="match status" value="1"/>
</dbReference>
<evidence type="ECO:0000256" key="9">
    <source>
        <dbReference type="ARBA" id="ARBA00023128"/>
    </source>
</evidence>
<dbReference type="InterPro" id="IPR051034">
    <property type="entry name" value="Mito_Enoyl-ACP_Reductase"/>
</dbReference>
<dbReference type="PANTHER" id="PTHR43981">
    <property type="entry name" value="ENOYL-[ACYL-CARRIER-PROTEIN] REDUCTASE, MITOCHONDRIAL"/>
    <property type="match status" value="1"/>
</dbReference>
<dbReference type="Pfam" id="PF08240">
    <property type="entry name" value="ADH_N"/>
    <property type="match status" value="1"/>
</dbReference>
<keyword evidence="10" id="KW-0275">Fatty acid biosynthesis</keyword>
<keyword evidence="7" id="KW-0560">Oxidoreductase</keyword>
<keyword evidence="6" id="KW-0809">Transit peptide</keyword>
<dbReference type="SMART" id="SM00829">
    <property type="entry name" value="PKS_ER"/>
    <property type="match status" value="1"/>
</dbReference>
<dbReference type="GO" id="GO:0141148">
    <property type="term" value="F:enoyl-[acyl-carrier-protein] reductase (NADPH) activity"/>
    <property type="evidence" value="ECO:0007669"/>
    <property type="project" value="UniProtKB-EC"/>
</dbReference>
<accession>A0A0B2WZ68</accession>
<evidence type="ECO:0000256" key="7">
    <source>
        <dbReference type="ARBA" id="ARBA00023002"/>
    </source>
</evidence>
<dbReference type="InterPro" id="IPR013154">
    <property type="entry name" value="ADH-like_N"/>
</dbReference>
<comment type="similarity">
    <text evidence="2">Belongs to the zinc-containing alcohol dehydrogenase family. Quinone oxidoreductase subfamily.</text>
</comment>
<dbReference type="Proteomes" id="UP000030816">
    <property type="component" value="Unassembled WGS sequence"/>
</dbReference>
<organism evidence="14 15">
    <name type="scientific">Metarhizium album (strain ARSEF 1941)</name>
    <dbReference type="NCBI Taxonomy" id="1081103"/>
    <lineage>
        <taxon>Eukaryota</taxon>
        <taxon>Fungi</taxon>
        <taxon>Dikarya</taxon>
        <taxon>Ascomycota</taxon>
        <taxon>Pezizomycotina</taxon>
        <taxon>Sordariomycetes</taxon>
        <taxon>Hypocreomycetidae</taxon>
        <taxon>Hypocreales</taxon>
        <taxon>Clavicipitaceae</taxon>
        <taxon>Metarhizium</taxon>
    </lineage>
</organism>
<evidence type="ECO:0000256" key="4">
    <source>
        <dbReference type="ARBA" id="ARBA00022832"/>
    </source>
</evidence>
<evidence type="ECO:0000313" key="14">
    <source>
        <dbReference type="EMBL" id="KHN98859.1"/>
    </source>
</evidence>
<dbReference type="InterPro" id="IPR036291">
    <property type="entry name" value="NAD(P)-bd_dom_sf"/>
</dbReference>
<dbReference type="GeneID" id="63737776"/>
<feature type="domain" description="Enoyl reductase (ER)" evidence="13">
    <location>
        <begin position="62"/>
        <end position="417"/>
    </location>
</feature>
<sequence>MASRKCLQPPLLLSASKLSRPTASLQASCLNRLPPSALRRKSGPYGYTQSKALVYSKHGEPADVLKLHTHSISPSIPSSSVLVRALAASINPADINTIQGTYGSKQPMTSLIGTPEPSAVPGNEGVFEVVSVGDPSSPLHKGDWVIPSAQQIGTWRTHAVFEADHVLKVDKENLTPTQVATVSVNPCTAYRILRHYGPSAGLKTGLPMRPLEVGSGQWFIQNGANSGVGRAAIQFGKLWGLRSINVIRDRDSVEETETLKQELLGLGADVVVPESQFLSREWKDQLADITRGGREEIGLALNCVGGKSATSLARSLGEGATLVSYGGMSKQPVALPLGLLIFRDIRFVGFWLSKWNSKDATGRKHMINDILNLIRLGHFKDVPVDEVQWDWDTDEAPLKEAVQGGLKGFRKGKGVFLFGDT</sequence>
<dbReference type="InterPro" id="IPR011032">
    <property type="entry name" value="GroES-like_sf"/>
</dbReference>
<comment type="subcellular location">
    <subcellularLocation>
        <location evidence="1">Mitochondrion</location>
    </subcellularLocation>
</comment>
<dbReference type="InterPro" id="IPR020843">
    <property type="entry name" value="ER"/>
</dbReference>
<keyword evidence="3" id="KW-0444">Lipid biosynthesis</keyword>
<dbReference type="OrthoDB" id="7482721at2759"/>
<evidence type="ECO:0000256" key="5">
    <source>
        <dbReference type="ARBA" id="ARBA00022857"/>
    </source>
</evidence>
<evidence type="ECO:0000256" key="11">
    <source>
        <dbReference type="ARBA" id="ARBA00038963"/>
    </source>
</evidence>
<dbReference type="EC" id="1.3.1.104" evidence="11"/>
<keyword evidence="15" id="KW-1185">Reference proteome</keyword>